<proteinExistence type="inferred from homology"/>
<comment type="caution">
    <text evidence="12">The sequence shown here is derived from an EMBL/GenBank/DDBJ whole genome shotgun (WGS) entry which is preliminary data.</text>
</comment>
<keyword evidence="8" id="KW-0175">Coiled coil</keyword>
<feature type="transmembrane region" description="Helical" evidence="9">
    <location>
        <begin position="87"/>
        <end position="105"/>
    </location>
</feature>
<dbReference type="PANTHER" id="PTHR35893">
    <property type="entry name" value="INNER MEMBRANE PROTEIN-RELATED"/>
    <property type="match status" value="1"/>
</dbReference>
<accession>A0ABU5II91</accession>
<comment type="similarity">
    <text evidence="2">Belongs to the ElaB/YgaM/YqjD family.</text>
</comment>
<evidence type="ECO:0000313" key="12">
    <source>
        <dbReference type="EMBL" id="MDZ5458877.1"/>
    </source>
</evidence>
<keyword evidence="6 9" id="KW-1133">Transmembrane helix</keyword>
<dbReference type="RefSeq" id="WP_218011433.1">
    <property type="nucleotide sequence ID" value="NZ_JAXOJX010000035.1"/>
</dbReference>
<dbReference type="Pfam" id="PF19029">
    <property type="entry name" value="DUF883_C"/>
    <property type="match status" value="1"/>
</dbReference>
<evidence type="ECO:0000256" key="1">
    <source>
        <dbReference type="ARBA" id="ARBA00004377"/>
    </source>
</evidence>
<evidence type="ECO:0000259" key="10">
    <source>
        <dbReference type="Pfam" id="PF05957"/>
    </source>
</evidence>
<keyword evidence="5 9" id="KW-0812">Transmembrane</keyword>
<dbReference type="Pfam" id="PF05957">
    <property type="entry name" value="DUF883"/>
    <property type="match status" value="1"/>
</dbReference>
<reference evidence="12 13" key="1">
    <citation type="submission" date="2023-11" db="EMBL/GenBank/DDBJ databases">
        <title>Draft genome of Azohydromonas lata strain H1 (DSM1123), a polyhydroxyalkanoate producer.</title>
        <authorList>
            <person name="Traversa D."/>
            <person name="D'Addabbo P."/>
            <person name="Pazzani C."/>
            <person name="Manzari C."/>
            <person name="Chiara M."/>
            <person name="Scrascia M."/>
        </authorList>
    </citation>
    <scope>NUCLEOTIDE SEQUENCE [LARGE SCALE GENOMIC DNA]</scope>
    <source>
        <strain evidence="12 13">H1</strain>
    </source>
</reference>
<evidence type="ECO:0000256" key="4">
    <source>
        <dbReference type="ARBA" id="ARBA00022519"/>
    </source>
</evidence>
<dbReference type="InterPro" id="IPR043605">
    <property type="entry name" value="DUF883_C"/>
</dbReference>
<dbReference type="EMBL" id="JAXOJX010000035">
    <property type="protein sequence ID" value="MDZ5458877.1"/>
    <property type="molecule type" value="Genomic_DNA"/>
</dbReference>
<organism evidence="12 13">
    <name type="scientific">Azohydromonas lata</name>
    <dbReference type="NCBI Taxonomy" id="45677"/>
    <lineage>
        <taxon>Bacteria</taxon>
        <taxon>Pseudomonadati</taxon>
        <taxon>Pseudomonadota</taxon>
        <taxon>Betaproteobacteria</taxon>
        <taxon>Burkholderiales</taxon>
        <taxon>Sphaerotilaceae</taxon>
        <taxon>Azohydromonas</taxon>
    </lineage>
</organism>
<gene>
    <name evidence="12" type="ORF">SM757_20035</name>
</gene>
<feature type="domain" description="DUF883" evidence="10">
    <location>
        <begin position="18"/>
        <end position="64"/>
    </location>
</feature>
<feature type="coiled-coil region" evidence="8">
    <location>
        <begin position="17"/>
        <end position="73"/>
    </location>
</feature>
<name>A0ABU5II91_9BURK</name>
<protein>
    <submittedName>
        <fullName evidence="12">DUF883 family protein</fullName>
    </submittedName>
</protein>
<dbReference type="InterPro" id="IPR010279">
    <property type="entry name" value="YqjD/ElaB"/>
</dbReference>
<evidence type="ECO:0000256" key="6">
    <source>
        <dbReference type="ARBA" id="ARBA00022989"/>
    </source>
</evidence>
<evidence type="ECO:0000256" key="8">
    <source>
        <dbReference type="SAM" id="Coils"/>
    </source>
</evidence>
<dbReference type="PANTHER" id="PTHR35893:SF3">
    <property type="entry name" value="INNER MEMBRANE PROTEIN"/>
    <property type="match status" value="1"/>
</dbReference>
<evidence type="ECO:0000256" key="7">
    <source>
        <dbReference type="ARBA" id="ARBA00023136"/>
    </source>
</evidence>
<evidence type="ECO:0000259" key="11">
    <source>
        <dbReference type="Pfam" id="PF19029"/>
    </source>
</evidence>
<keyword evidence="7 9" id="KW-0472">Membrane</keyword>
<keyword evidence="13" id="KW-1185">Reference proteome</keyword>
<evidence type="ECO:0000313" key="13">
    <source>
        <dbReference type="Proteomes" id="UP001293718"/>
    </source>
</evidence>
<sequence length="107" mass="11416">MNDMTTPDAPVANNPGMDQLKSDLKAIVADAEALMRSSAASASASATQLRERLREARHDLRDLQANAVNKTRAAGQAADDYVHDKPWRSIAVAAGVGFLVGMIVGRR</sequence>
<evidence type="ECO:0000256" key="3">
    <source>
        <dbReference type="ARBA" id="ARBA00022475"/>
    </source>
</evidence>
<keyword evidence="4" id="KW-0997">Cell inner membrane</keyword>
<comment type="subcellular location">
    <subcellularLocation>
        <location evidence="1">Cell inner membrane</location>
        <topology evidence="1">Single-pass membrane protein</topology>
    </subcellularLocation>
</comment>
<dbReference type="InterPro" id="IPR043604">
    <property type="entry name" value="DUF883_N"/>
</dbReference>
<evidence type="ECO:0000256" key="5">
    <source>
        <dbReference type="ARBA" id="ARBA00022692"/>
    </source>
</evidence>
<keyword evidence="3" id="KW-1003">Cell membrane</keyword>
<dbReference type="Proteomes" id="UP001293718">
    <property type="component" value="Unassembled WGS sequence"/>
</dbReference>
<evidence type="ECO:0000256" key="9">
    <source>
        <dbReference type="SAM" id="Phobius"/>
    </source>
</evidence>
<feature type="domain" description="DUF883" evidence="11">
    <location>
        <begin position="78"/>
        <end position="107"/>
    </location>
</feature>
<evidence type="ECO:0000256" key="2">
    <source>
        <dbReference type="ARBA" id="ARBA00010423"/>
    </source>
</evidence>